<evidence type="ECO:0000256" key="5">
    <source>
        <dbReference type="ARBA" id="ARBA00022806"/>
    </source>
</evidence>
<dbReference type="PROSITE" id="PS51199">
    <property type="entry name" value="SF4_HELICASE"/>
    <property type="match status" value="1"/>
</dbReference>
<dbReference type="InterPro" id="IPR036185">
    <property type="entry name" value="DNA_heli_DnaB-like_N_sf"/>
</dbReference>
<evidence type="ECO:0000256" key="1">
    <source>
        <dbReference type="ARBA" id="ARBA00008428"/>
    </source>
</evidence>
<sequence>MTARPLPQNHDLERQALACVLIDTNAWTHLADLAPAAWHNPATRELAGLMHELHAAGQPLDDLGLILQRAADSKRGQTVNTAFLQAVMGMEVSAFYAERYAAELRHLHGRREAIRRAHQLVHHASEGDLSPDELATMASQVGGALDVRSRSGFTSHAQAIDEALADMESEAPNAISTGFVDLDAQLLGWEPGAMYVLAARPAMGKSALGYSFVTLAAQNGMHAAVGSLEMPAKALTTRSIATAASVDLNRIRQRILTPAEKQRCRNAAARLRGLPITFMDAPDQTGSSIARDARKLRAAGKLDFLMIDYLQLIETGNADSGNRVQEVSQISRTLKKLAMELQIPIVVLSQLSRAVEARPNKRPVLSDLRESGAIEQDADTVMFIYRDEYYNPNTDQQGIAEVIVGKQRNGPVGSVKLAYNSEFVRFANLSRQPDLYGAA</sequence>
<dbReference type="EC" id="5.6.2.3" evidence="9"/>
<keyword evidence="3" id="KW-0547">Nucleotide-binding</keyword>
<dbReference type="SUPFAM" id="SSF52540">
    <property type="entry name" value="P-loop containing nucleoside triphosphate hydrolases"/>
    <property type="match status" value="1"/>
</dbReference>
<dbReference type="AlphaFoldDB" id="A0A1W1V7Y6"/>
<evidence type="ECO:0000256" key="7">
    <source>
        <dbReference type="ARBA" id="ARBA00023125"/>
    </source>
</evidence>
<evidence type="ECO:0000256" key="4">
    <source>
        <dbReference type="ARBA" id="ARBA00022801"/>
    </source>
</evidence>
<dbReference type="InterPro" id="IPR016136">
    <property type="entry name" value="DNA_helicase_N/primase_C"/>
</dbReference>
<dbReference type="RefSeq" id="WP_084047984.1">
    <property type="nucleotide sequence ID" value="NZ_FWWU01000009.1"/>
</dbReference>
<dbReference type="GO" id="GO:0043139">
    <property type="term" value="F:5'-3' DNA helicase activity"/>
    <property type="evidence" value="ECO:0007669"/>
    <property type="project" value="UniProtKB-EC"/>
</dbReference>
<dbReference type="PANTHER" id="PTHR30153">
    <property type="entry name" value="REPLICATIVE DNA HELICASE DNAB"/>
    <property type="match status" value="1"/>
</dbReference>
<keyword evidence="7" id="KW-0238">DNA-binding</keyword>
<dbReference type="PANTHER" id="PTHR30153:SF2">
    <property type="entry name" value="REPLICATIVE DNA HELICASE"/>
    <property type="match status" value="1"/>
</dbReference>
<protein>
    <recommendedName>
        <fullName evidence="9">DNA 5'-3' helicase</fullName>
        <ecNumber evidence="9">5.6.2.3</ecNumber>
    </recommendedName>
</protein>
<feature type="domain" description="SF4 helicase" evidence="11">
    <location>
        <begin position="168"/>
        <end position="433"/>
    </location>
</feature>
<dbReference type="InterPro" id="IPR027417">
    <property type="entry name" value="P-loop_NTPase"/>
</dbReference>
<dbReference type="InterPro" id="IPR007694">
    <property type="entry name" value="DNA_helicase_DnaB-like_C"/>
</dbReference>
<name>A0A1W1V7Y6_9DEIO</name>
<dbReference type="Proteomes" id="UP000192582">
    <property type="component" value="Unassembled WGS sequence"/>
</dbReference>
<gene>
    <name evidence="12" type="ORF">SAMN00790413_00287</name>
</gene>
<dbReference type="SUPFAM" id="SSF48024">
    <property type="entry name" value="N-terminal domain of DnaB helicase"/>
    <property type="match status" value="1"/>
</dbReference>
<comment type="catalytic activity">
    <reaction evidence="10">
        <text>ATP + H2O = ADP + phosphate + H(+)</text>
        <dbReference type="Rhea" id="RHEA:13065"/>
        <dbReference type="ChEBI" id="CHEBI:15377"/>
        <dbReference type="ChEBI" id="CHEBI:15378"/>
        <dbReference type="ChEBI" id="CHEBI:30616"/>
        <dbReference type="ChEBI" id="CHEBI:43474"/>
        <dbReference type="ChEBI" id="CHEBI:456216"/>
        <dbReference type="EC" id="5.6.2.3"/>
    </reaction>
</comment>
<keyword evidence="8" id="KW-0413">Isomerase</keyword>
<keyword evidence="6" id="KW-0067">ATP-binding</keyword>
<dbReference type="GO" id="GO:0003677">
    <property type="term" value="F:DNA binding"/>
    <property type="evidence" value="ECO:0007669"/>
    <property type="project" value="UniProtKB-KW"/>
</dbReference>
<evidence type="ECO:0000256" key="2">
    <source>
        <dbReference type="ARBA" id="ARBA00022705"/>
    </source>
</evidence>
<evidence type="ECO:0000259" key="11">
    <source>
        <dbReference type="PROSITE" id="PS51199"/>
    </source>
</evidence>
<keyword evidence="5 12" id="KW-0347">Helicase</keyword>
<dbReference type="Gene3D" id="3.40.50.300">
    <property type="entry name" value="P-loop containing nucleotide triphosphate hydrolases"/>
    <property type="match status" value="1"/>
</dbReference>
<dbReference type="Pfam" id="PF00772">
    <property type="entry name" value="DnaB"/>
    <property type="match status" value="1"/>
</dbReference>
<dbReference type="GO" id="GO:0005524">
    <property type="term" value="F:ATP binding"/>
    <property type="evidence" value="ECO:0007669"/>
    <property type="project" value="UniProtKB-KW"/>
</dbReference>
<evidence type="ECO:0000256" key="10">
    <source>
        <dbReference type="ARBA" id="ARBA00048954"/>
    </source>
</evidence>
<accession>A0A1W1V7Y6</accession>
<keyword evidence="2" id="KW-0235">DNA replication</keyword>
<dbReference type="Gene3D" id="1.10.860.10">
    <property type="entry name" value="DNAb Helicase, Chain A"/>
    <property type="match status" value="1"/>
</dbReference>
<dbReference type="Pfam" id="PF03796">
    <property type="entry name" value="DnaB_C"/>
    <property type="match status" value="1"/>
</dbReference>
<dbReference type="InterPro" id="IPR007693">
    <property type="entry name" value="DNA_helicase_DnaB-like_N"/>
</dbReference>
<dbReference type="EMBL" id="FWWU01000009">
    <property type="protein sequence ID" value="SMB89151.1"/>
    <property type="molecule type" value="Genomic_DNA"/>
</dbReference>
<dbReference type="STRING" id="695939.SAMN00790413_00287"/>
<dbReference type="GO" id="GO:0006260">
    <property type="term" value="P:DNA replication"/>
    <property type="evidence" value="ECO:0007669"/>
    <property type="project" value="UniProtKB-KW"/>
</dbReference>
<dbReference type="CDD" id="cd00984">
    <property type="entry name" value="DnaB_C"/>
    <property type="match status" value="1"/>
</dbReference>
<organism evidence="12 13">
    <name type="scientific">Deinococcus hopiensis KR-140</name>
    <dbReference type="NCBI Taxonomy" id="695939"/>
    <lineage>
        <taxon>Bacteria</taxon>
        <taxon>Thermotogati</taxon>
        <taxon>Deinococcota</taxon>
        <taxon>Deinococci</taxon>
        <taxon>Deinococcales</taxon>
        <taxon>Deinococcaceae</taxon>
        <taxon>Deinococcus</taxon>
    </lineage>
</organism>
<keyword evidence="13" id="KW-1185">Reference proteome</keyword>
<evidence type="ECO:0000256" key="6">
    <source>
        <dbReference type="ARBA" id="ARBA00022840"/>
    </source>
</evidence>
<evidence type="ECO:0000313" key="13">
    <source>
        <dbReference type="Proteomes" id="UP000192582"/>
    </source>
</evidence>
<dbReference type="GO" id="GO:0005829">
    <property type="term" value="C:cytosol"/>
    <property type="evidence" value="ECO:0007669"/>
    <property type="project" value="TreeGrafter"/>
</dbReference>
<reference evidence="12 13" key="1">
    <citation type="submission" date="2017-04" db="EMBL/GenBank/DDBJ databases">
        <authorList>
            <person name="Afonso C.L."/>
            <person name="Miller P.J."/>
            <person name="Scott M.A."/>
            <person name="Spackman E."/>
            <person name="Goraichik I."/>
            <person name="Dimitrov K.M."/>
            <person name="Suarez D.L."/>
            <person name="Swayne D.E."/>
        </authorList>
    </citation>
    <scope>NUCLEOTIDE SEQUENCE [LARGE SCALE GENOMIC DNA]</scope>
    <source>
        <strain evidence="12 13">KR-140</strain>
    </source>
</reference>
<keyword evidence="4" id="KW-0378">Hydrolase</keyword>
<dbReference type="OrthoDB" id="57935at2"/>
<evidence type="ECO:0000256" key="8">
    <source>
        <dbReference type="ARBA" id="ARBA00023235"/>
    </source>
</evidence>
<proteinExistence type="inferred from homology"/>
<evidence type="ECO:0000256" key="9">
    <source>
        <dbReference type="ARBA" id="ARBA00044969"/>
    </source>
</evidence>
<evidence type="ECO:0000313" key="12">
    <source>
        <dbReference type="EMBL" id="SMB89151.1"/>
    </source>
</evidence>
<comment type="similarity">
    <text evidence="1">Belongs to the helicase family. DnaB subfamily.</text>
</comment>
<dbReference type="GO" id="GO:0016787">
    <property type="term" value="F:hydrolase activity"/>
    <property type="evidence" value="ECO:0007669"/>
    <property type="project" value="UniProtKB-KW"/>
</dbReference>
<evidence type="ECO:0000256" key="3">
    <source>
        <dbReference type="ARBA" id="ARBA00022741"/>
    </source>
</evidence>